<dbReference type="Gene3D" id="1.10.10.10">
    <property type="entry name" value="Winged helix-like DNA-binding domain superfamily/Winged helix DNA-binding domain"/>
    <property type="match status" value="1"/>
</dbReference>
<proteinExistence type="inferred from homology"/>
<comment type="similarity">
    <text evidence="1">Belongs to the ROK (NagC/XylR) family.</text>
</comment>
<keyword evidence="3" id="KW-1185">Reference proteome</keyword>
<dbReference type="CDD" id="cd23763">
    <property type="entry name" value="ASKHA_ATPase_ROK"/>
    <property type="match status" value="1"/>
</dbReference>
<dbReference type="EMBL" id="JBHLXP010000001">
    <property type="protein sequence ID" value="MFC0047076.1"/>
    <property type="molecule type" value="Genomic_DNA"/>
</dbReference>
<gene>
    <name evidence="2" type="ORF">ACFFJP_02085</name>
</gene>
<sequence>MRTAANSATLGDLNVRLLLGAVRRRGQVSRPELATELALSLQAVTRIVAGLCRDGLLQSCGKKTLGVGQPTQFYQLVPDAVFSIGIQLQRTRLQLVLVDFCGNILRRQRCPLSDWLPQQVQPALLQQTRQLLTQLSALQLERLCGIGLAMPWFAGNSQFAARLYPQLTAQQLQALQQAWQGVDLATALQTELEVPVYLENDGSAAAAAELWLGKPTATDFLYLYLDQLVAGGLVLNGQLWRGRHGNAAHLAVLPVTQGQLLLQQPDADAISTGLQAAMALLDIPLVIIDSSTARDLAPLLAGIQQRLQTWPTFGLLAPTLQQGSLGANAMLLGAAMLPLYQTYAADRTVL</sequence>
<reference evidence="2 3" key="1">
    <citation type="submission" date="2024-09" db="EMBL/GenBank/DDBJ databases">
        <authorList>
            <person name="Sun Q."/>
            <person name="Mori K."/>
        </authorList>
    </citation>
    <scope>NUCLEOTIDE SEQUENCE [LARGE SCALE GENOMIC DNA]</scope>
    <source>
        <strain evidence="2 3">KCTC 23315</strain>
    </source>
</reference>
<evidence type="ECO:0000313" key="2">
    <source>
        <dbReference type="EMBL" id="MFC0047076.1"/>
    </source>
</evidence>
<dbReference type="RefSeq" id="WP_377239976.1">
    <property type="nucleotide sequence ID" value="NZ_JBHLXP010000001.1"/>
</dbReference>
<dbReference type="Pfam" id="PF00480">
    <property type="entry name" value="ROK"/>
    <property type="match status" value="1"/>
</dbReference>
<name>A0ABV6B877_9GAMM</name>
<dbReference type="PANTHER" id="PTHR18964:SF149">
    <property type="entry name" value="BIFUNCTIONAL UDP-N-ACETYLGLUCOSAMINE 2-EPIMERASE_N-ACETYLMANNOSAMINE KINASE"/>
    <property type="match status" value="1"/>
</dbReference>
<comment type="caution">
    <text evidence="2">The sequence shown here is derived from an EMBL/GenBank/DDBJ whole genome shotgun (WGS) entry which is preliminary data.</text>
</comment>
<organism evidence="2 3">
    <name type="scientific">Rheinheimera tilapiae</name>
    <dbReference type="NCBI Taxonomy" id="875043"/>
    <lineage>
        <taxon>Bacteria</taxon>
        <taxon>Pseudomonadati</taxon>
        <taxon>Pseudomonadota</taxon>
        <taxon>Gammaproteobacteria</taxon>
        <taxon>Chromatiales</taxon>
        <taxon>Chromatiaceae</taxon>
        <taxon>Rheinheimera</taxon>
    </lineage>
</organism>
<dbReference type="SUPFAM" id="SSF46785">
    <property type="entry name" value="Winged helix' DNA-binding domain"/>
    <property type="match status" value="1"/>
</dbReference>
<dbReference type="InterPro" id="IPR036390">
    <property type="entry name" value="WH_DNA-bd_sf"/>
</dbReference>
<dbReference type="InterPro" id="IPR043129">
    <property type="entry name" value="ATPase_NBD"/>
</dbReference>
<evidence type="ECO:0000256" key="1">
    <source>
        <dbReference type="ARBA" id="ARBA00006479"/>
    </source>
</evidence>
<dbReference type="InterPro" id="IPR000600">
    <property type="entry name" value="ROK"/>
</dbReference>
<accession>A0ABV6B877</accession>
<dbReference type="SUPFAM" id="SSF53067">
    <property type="entry name" value="Actin-like ATPase domain"/>
    <property type="match status" value="1"/>
</dbReference>
<evidence type="ECO:0000313" key="3">
    <source>
        <dbReference type="Proteomes" id="UP001589813"/>
    </source>
</evidence>
<protein>
    <submittedName>
        <fullName evidence="2">ROK family protein</fullName>
    </submittedName>
</protein>
<dbReference type="InterPro" id="IPR036388">
    <property type="entry name" value="WH-like_DNA-bd_sf"/>
</dbReference>
<dbReference type="Proteomes" id="UP001589813">
    <property type="component" value="Unassembled WGS sequence"/>
</dbReference>
<dbReference type="PANTHER" id="PTHR18964">
    <property type="entry name" value="ROK (REPRESSOR, ORF, KINASE) FAMILY"/>
    <property type="match status" value="1"/>
</dbReference>
<dbReference type="Gene3D" id="3.30.420.40">
    <property type="match status" value="2"/>
</dbReference>